<comment type="caution">
    <text evidence="1">The sequence shown here is derived from an EMBL/GenBank/DDBJ whole genome shotgun (WGS) entry which is preliminary data.</text>
</comment>
<dbReference type="EMBL" id="JBFOLK010000008">
    <property type="protein sequence ID" value="KAL2492797.1"/>
    <property type="molecule type" value="Genomic_DNA"/>
</dbReference>
<reference evidence="2" key="1">
    <citation type="submission" date="2024-07" db="EMBL/GenBank/DDBJ databases">
        <title>Two chromosome-level genome assemblies of Korean endemic species Abeliophyllum distichum and Forsythia ovata (Oleaceae).</title>
        <authorList>
            <person name="Jang H."/>
        </authorList>
    </citation>
    <scope>NUCLEOTIDE SEQUENCE [LARGE SCALE GENOMIC DNA]</scope>
</reference>
<dbReference type="Proteomes" id="UP001604336">
    <property type="component" value="Unassembled WGS sequence"/>
</dbReference>
<gene>
    <name evidence="1" type="ORF">Adt_28425</name>
</gene>
<proteinExistence type="predicted"/>
<name>A0ABD1RWM4_9LAMI</name>
<evidence type="ECO:0000313" key="1">
    <source>
        <dbReference type="EMBL" id="KAL2492797.1"/>
    </source>
</evidence>
<accession>A0ABD1RWM4</accession>
<evidence type="ECO:0000313" key="2">
    <source>
        <dbReference type="Proteomes" id="UP001604336"/>
    </source>
</evidence>
<protein>
    <submittedName>
        <fullName evidence="1">Uncharacterized protein</fullName>
    </submittedName>
</protein>
<keyword evidence="2" id="KW-1185">Reference proteome</keyword>
<dbReference type="AlphaFoldDB" id="A0ABD1RWM4"/>
<sequence>MNRFGKNLEQVYESSQGLGLLNVLLAFEDSELDKIVSIVKNIDLGKEEEIILIAKYVGDEPNNLKPIRKIQTFDSDSNNSSEEDVIIHERFFASVEPMKGVEIGRPKVETT</sequence>
<organism evidence="1 2">
    <name type="scientific">Abeliophyllum distichum</name>
    <dbReference type="NCBI Taxonomy" id="126358"/>
    <lineage>
        <taxon>Eukaryota</taxon>
        <taxon>Viridiplantae</taxon>
        <taxon>Streptophyta</taxon>
        <taxon>Embryophyta</taxon>
        <taxon>Tracheophyta</taxon>
        <taxon>Spermatophyta</taxon>
        <taxon>Magnoliopsida</taxon>
        <taxon>eudicotyledons</taxon>
        <taxon>Gunneridae</taxon>
        <taxon>Pentapetalae</taxon>
        <taxon>asterids</taxon>
        <taxon>lamiids</taxon>
        <taxon>Lamiales</taxon>
        <taxon>Oleaceae</taxon>
        <taxon>Forsythieae</taxon>
        <taxon>Abeliophyllum</taxon>
    </lineage>
</organism>